<evidence type="ECO:0000256" key="9">
    <source>
        <dbReference type="ARBA" id="ARBA00053953"/>
    </source>
</evidence>
<evidence type="ECO:0000256" key="4">
    <source>
        <dbReference type="ARBA" id="ARBA00022475"/>
    </source>
</evidence>
<keyword evidence="6 11" id="KW-0067">ATP-binding</keyword>
<dbReference type="Pfam" id="PF08352">
    <property type="entry name" value="oligo_HPY"/>
    <property type="match status" value="2"/>
</dbReference>
<dbReference type="GO" id="GO:0055085">
    <property type="term" value="P:transmembrane transport"/>
    <property type="evidence" value="ECO:0007669"/>
    <property type="project" value="UniProtKB-ARBA"/>
</dbReference>
<evidence type="ECO:0000259" key="10">
    <source>
        <dbReference type="PROSITE" id="PS50893"/>
    </source>
</evidence>
<comment type="similarity">
    <text evidence="2">Belongs to the ABC transporter superfamily.</text>
</comment>
<dbReference type="GO" id="GO:0005886">
    <property type="term" value="C:plasma membrane"/>
    <property type="evidence" value="ECO:0007669"/>
    <property type="project" value="UniProtKB-SubCell"/>
</dbReference>
<accession>G9AAC2</accession>
<evidence type="ECO:0000256" key="3">
    <source>
        <dbReference type="ARBA" id="ARBA00022448"/>
    </source>
</evidence>
<dbReference type="STRING" id="1117943.SFHH103_02531"/>
<evidence type="ECO:0000256" key="6">
    <source>
        <dbReference type="ARBA" id="ARBA00022840"/>
    </source>
</evidence>
<keyword evidence="7" id="KW-0029">Amino-acid transport</keyword>
<dbReference type="eggNOG" id="COG4172">
    <property type="taxonomic scope" value="Bacteria"/>
</dbReference>
<protein>
    <submittedName>
        <fullName evidence="11">Peptide ABC transporter, ATP-binding protein</fullName>
    </submittedName>
</protein>
<reference evidence="11 12" key="1">
    <citation type="journal article" date="2012" name="J. Bacteriol.">
        <title>Genome sequence of the soybean symbiont Sinorhizobium fredii HH103.</title>
        <authorList>
            <person name="Weidner S."/>
            <person name="Becker A."/>
            <person name="Bonilla I."/>
            <person name="Jaenicke S."/>
            <person name="Lloret J."/>
            <person name="Margaret I."/>
            <person name="Puhler A."/>
            <person name="Ruiz-Sainz J.E."/>
            <person name="Schneiker-Bekel S."/>
            <person name="Szczepanowski R."/>
            <person name="Vinardell J.M."/>
            <person name="Zehner S."/>
            <person name="Gottfert M."/>
        </authorList>
    </citation>
    <scope>NUCLEOTIDE SEQUENCE [LARGE SCALE GENOMIC DNA]</scope>
    <source>
        <strain evidence="11 12">HH103</strain>
    </source>
</reference>
<dbReference type="PANTHER" id="PTHR43297">
    <property type="entry name" value="OLIGOPEPTIDE TRANSPORT ATP-BINDING PROTEIN APPD"/>
    <property type="match status" value="1"/>
</dbReference>
<dbReference type="GO" id="GO:0005524">
    <property type="term" value="F:ATP binding"/>
    <property type="evidence" value="ECO:0007669"/>
    <property type="project" value="UniProtKB-KW"/>
</dbReference>
<dbReference type="Gene3D" id="3.40.50.300">
    <property type="entry name" value="P-loop containing nucleotide triphosphate hydrolases"/>
    <property type="match status" value="2"/>
</dbReference>
<evidence type="ECO:0000256" key="8">
    <source>
        <dbReference type="ARBA" id="ARBA00023136"/>
    </source>
</evidence>
<dbReference type="InterPro" id="IPR050388">
    <property type="entry name" value="ABC_Ni/Peptide_Import"/>
</dbReference>
<dbReference type="PANTHER" id="PTHR43297:SF7">
    <property type="entry name" value="D,D-DIPEPTIDE TRANSPORT ATP-BINDING PROTEIN DDPD-RELATED"/>
    <property type="match status" value="1"/>
</dbReference>
<evidence type="ECO:0000313" key="11">
    <source>
        <dbReference type="EMBL" id="CCE97026.1"/>
    </source>
</evidence>
<dbReference type="InterPro" id="IPR003439">
    <property type="entry name" value="ABC_transporter-like_ATP-bd"/>
</dbReference>
<dbReference type="SMART" id="SM00382">
    <property type="entry name" value="AAA"/>
    <property type="match status" value="2"/>
</dbReference>
<organism evidence="11 12">
    <name type="scientific">Sinorhizobium fredii (strain HH103)</name>
    <dbReference type="NCBI Taxonomy" id="1117943"/>
    <lineage>
        <taxon>Bacteria</taxon>
        <taxon>Pseudomonadati</taxon>
        <taxon>Pseudomonadota</taxon>
        <taxon>Alphaproteobacteria</taxon>
        <taxon>Hyphomicrobiales</taxon>
        <taxon>Rhizobiaceae</taxon>
        <taxon>Sinorhizobium/Ensifer group</taxon>
        <taxon>Sinorhizobium</taxon>
    </lineage>
</organism>
<dbReference type="GO" id="GO:0006865">
    <property type="term" value="P:amino acid transport"/>
    <property type="evidence" value="ECO:0007669"/>
    <property type="project" value="UniProtKB-KW"/>
</dbReference>
<gene>
    <name evidence="11" type="primary">dppd5</name>
    <name evidence="11" type="ordered locus">SFHH103_02531</name>
</gene>
<dbReference type="AlphaFoldDB" id="G9AAC2"/>
<evidence type="ECO:0000256" key="5">
    <source>
        <dbReference type="ARBA" id="ARBA00022741"/>
    </source>
</evidence>
<sequence length="581" mass="62752">MANKTNAQPVAEPGTVVVIQDLRICYPTSSGEFVAVDGVSLDVRAGEIVGLVGESGAGKSTVGYAIAGLIDAPGRITGGRIRLNGVGELVGLDEAALCKIRGRRIGMIFQDSLSALLPVKTIGFQLIRAIRLATGMSKDQARKKAVTLLQEVGISDPETRLRQYPHQFSGGMRQRIVIAIALAGDPDLLIADEPTTALDVSVQAEILRLIRRLAAEHNAGVILVTHDMAVIQEVTDRVAVMRHGKLVEFGQTRTVLSFPKDPYTSALIRAVPRADVRLERFAVVDSTTPQNLVHSGMATAVAAQAKPSEPVVSVANVDISFPTRKSIFPSRREFVQAAKSVSLDVFRGETVGIVGESGSGKSTLARAIVGLQPIHNGNIRFMGNDLASMQNSAESRRKLLKMQMIFQDPFSSLNPRQRIGSALVEPIVVNRLASRTNAEKAVTDVLVRVGLKATDVEKLPHQFSGGQRQRICIARVLMMQPALLICDEPTSALDVSVQATILNLLKDLQQERGLTIIFISHDLAVIRQMCDRIVVMQSGAVRETADTETLFASPKDDYTKRLLNVMPRFTTGGPSDGGRQL</sequence>
<dbReference type="InterPro" id="IPR013563">
    <property type="entry name" value="Oligopep_ABC_C"/>
</dbReference>
<dbReference type="InterPro" id="IPR027417">
    <property type="entry name" value="P-loop_NTPase"/>
</dbReference>
<evidence type="ECO:0000256" key="7">
    <source>
        <dbReference type="ARBA" id="ARBA00022970"/>
    </source>
</evidence>
<dbReference type="NCBIfam" id="NF008453">
    <property type="entry name" value="PRK11308.1"/>
    <property type="match status" value="2"/>
</dbReference>
<keyword evidence="3" id="KW-0813">Transport</keyword>
<dbReference type="CDD" id="cd03257">
    <property type="entry name" value="ABC_NikE_OppD_transporters"/>
    <property type="match status" value="2"/>
</dbReference>
<dbReference type="PROSITE" id="PS50893">
    <property type="entry name" value="ABC_TRANSPORTER_2"/>
    <property type="match status" value="2"/>
</dbReference>
<dbReference type="FunFam" id="3.40.50.300:FF:000016">
    <property type="entry name" value="Oligopeptide ABC transporter ATP-binding component"/>
    <property type="match status" value="2"/>
</dbReference>
<comment type="subcellular location">
    <subcellularLocation>
        <location evidence="1">Cell inner membrane</location>
        <topology evidence="1">Peripheral membrane protein</topology>
    </subcellularLocation>
</comment>
<name>G9AAC2_SINF1</name>
<dbReference type="PATRIC" id="fig|380.5.peg.2693"/>
<feature type="domain" description="ABC transporter" evidence="10">
    <location>
        <begin position="314"/>
        <end position="563"/>
    </location>
</feature>
<proteinExistence type="inferred from homology"/>
<dbReference type="GO" id="GO:0015833">
    <property type="term" value="P:peptide transport"/>
    <property type="evidence" value="ECO:0007669"/>
    <property type="project" value="InterPro"/>
</dbReference>
<dbReference type="InterPro" id="IPR003593">
    <property type="entry name" value="AAA+_ATPase"/>
</dbReference>
<dbReference type="InterPro" id="IPR017871">
    <property type="entry name" value="ABC_transporter-like_CS"/>
</dbReference>
<keyword evidence="4" id="KW-1003">Cell membrane</keyword>
<evidence type="ECO:0000313" key="12">
    <source>
        <dbReference type="Proteomes" id="UP000007735"/>
    </source>
</evidence>
<dbReference type="HOGENOM" id="CLU_000604_86_2_5"/>
<keyword evidence="5" id="KW-0547">Nucleotide-binding</keyword>
<dbReference type="Proteomes" id="UP000007735">
    <property type="component" value="Chromosome"/>
</dbReference>
<feature type="domain" description="ABC transporter" evidence="10">
    <location>
        <begin position="17"/>
        <end position="268"/>
    </location>
</feature>
<dbReference type="KEGG" id="sfh:SFHH103_02531"/>
<dbReference type="RefSeq" id="WP_014329459.1">
    <property type="nucleotide sequence ID" value="NC_016812.1"/>
</dbReference>
<dbReference type="GO" id="GO:0016887">
    <property type="term" value="F:ATP hydrolysis activity"/>
    <property type="evidence" value="ECO:0007669"/>
    <property type="project" value="InterPro"/>
</dbReference>
<comment type="function">
    <text evidence="9">Probably part of a binding-protein-dependent transport system y4tOPQRS for a peptide. Probably responsible for energy coupling to the transport system.</text>
</comment>
<dbReference type="SUPFAM" id="SSF52540">
    <property type="entry name" value="P-loop containing nucleoside triphosphate hydrolases"/>
    <property type="match status" value="2"/>
</dbReference>
<dbReference type="Pfam" id="PF00005">
    <property type="entry name" value="ABC_tran"/>
    <property type="match status" value="2"/>
</dbReference>
<evidence type="ECO:0000256" key="2">
    <source>
        <dbReference type="ARBA" id="ARBA00005417"/>
    </source>
</evidence>
<evidence type="ECO:0000256" key="1">
    <source>
        <dbReference type="ARBA" id="ARBA00004417"/>
    </source>
</evidence>
<dbReference type="NCBIfam" id="NF007739">
    <property type="entry name" value="PRK10419.1"/>
    <property type="match status" value="2"/>
</dbReference>
<dbReference type="EMBL" id="HE616890">
    <property type="protein sequence ID" value="CCE97026.1"/>
    <property type="molecule type" value="Genomic_DNA"/>
</dbReference>
<keyword evidence="8" id="KW-0472">Membrane</keyword>
<dbReference type="PROSITE" id="PS00211">
    <property type="entry name" value="ABC_TRANSPORTER_1"/>
    <property type="match status" value="2"/>
</dbReference>